<dbReference type="AlphaFoldDB" id="A0A934MYY9"/>
<gene>
    <name evidence="2" type="ORF">I8J31_04720</name>
</gene>
<comment type="caution">
    <text evidence="2">The sequence shown here is derived from an EMBL/GenBank/DDBJ whole genome shotgun (WGS) entry which is preliminary data.</text>
</comment>
<evidence type="ECO:0000256" key="1">
    <source>
        <dbReference type="SAM" id="MobiDB-lite"/>
    </source>
</evidence>
<organism evidence="2 3">
    <name type="scientific">Marinomonas transparens</name>
    <dbReference type="NCBI Taxonomy" id="2795388"/>
    <lineage>
        <taxon>Bacteria</taxon>
        <taxon>Pseudomonadati</taxon>
        <taxon>Pseudomonadota</taxon>
        <taxon>Gammaproteobacteria</taxon>
        <taxon>Oceanospirillales</taxon>
        <taxon>Oceanospirillaceae</taxon>
        <taxon>Marinomonas</taxon>
    </lineage>
</organism>
<protein>
    <submittedName>
        <fullName evidence="2">Uncharacterized protein</fullName>
    </submittedName>
</protein>
<accession>A0A934MYY9</accession>
<dbReference type="RefSeq" id="WP_199467160.1">
    <property type="nucleotide sequence ID" value="NZ_JAEMNX010000003.1"/>
</dbReference>
<keyword evidence="3" id="KW-1185">Reference proteome</keyword>
<dbReference type="EMBL" id="JAEMNX010000003">
    <property type="protein sequence ID" value="MBJ7536980.1"/>
    <property type="molecule type" value="Genomic_DNA"/>
</dbReference>
<evidence type="ECO:0000313" key="3">
    <source>
        <dbReference type="Proteomes" id="UP000628710"/>
    </source>
</evidence>
<feature type="region of interest" description="Disordered" evidence="1">
    <location>
        <begin position="1"/>
        <end position="37"/>
    </location>
</feature>
<sequence length="129" mass="14902">MDAKTKQAKADKKREQDKERQRAKRQRDAQKKSELGIHEYRVPLSQTESEMLDELCAYRGGAKPYDAAEFIATLIRREKQRADEEKKHLGTCDFCGEPLPMGCKNGLGIPRLKGVGECFYTREERKLRL</sequence>
<proteinExistence type="predicted"/>
<evidence type="ECO:0000313" key="2">
    <source>
        <dbReference type="EMBL" id="MBJ7536980.1"/>
    </source>
</evidence>
<name>A0A934MYY9_9GAMM</name>
<reference evidence="2" key="1">
    <citation type="submission" date="2020-12" db="EMBL/GenBank/DDBJ databases">
        <title>Marinomonas arctica sp. nov., a psychrotolerant bacterium isolated from the Arctic.</title>
        <authorList>
            <person name="Zhang Y."/>
        </authorList>
    </citation>
    <scope>NUCLEOTIDE SEQUENCE</scope>
    <source>
        <strain evidence="2">C1424</strain>
    </source>
</reference>
<dbReference type="Proteomes" id="UP000628710">
    <property type="component" value="Unassembled WGS sequence"/>
</dbReference>